<evidence type="ECO:0000313" key="3">
    <source>
        <dbReference type="Proteomes" id="UP001153954"/>
    </source>
</evidence>
<evidence type="ECO:0000256" key="1">
    <source>
        <dbReference type="SAM" id="MobiDB-lite"/>
    </source>
</evidence>
<gene>
    <name evidence="2" type="ORF">EEDITHA_LOCUS6008</name>
</gene>
<dbReference type="EMBL" id="CAKOGL010000009">
    <property type="protein sequence ID" value="CAH2090006.1"/>
    <property type="molecule type" value="Genomic_DNA"/>
</dbReference>
<dbReference type="AlphaFoldDB" id="A0AAU9TW30"/>
<sequence>MDMVIGMANDLLQRGKEALESVGNMMCESKITVYESLQRLYETVLSLSNSSSRYICNLEQERTRHAQELVRVERAHAKELRELKKKKKKTLLSYMEKPRPMSSWLDYDTVEPFRRIRDILEKQVELEEKLSELRGAVSSARTSSDTLAPTNNKVQETYGPNNRD</sequence>
<dbReference type="Proteomes" id="UP001153954">
    <property type="component" value="Unassembled WGS sequence"/>
</dbReference>
<name>A0AAU9TW30_EUPED</name>
<feature type="compositionally biased region" description="Polar residues" evidence="1">
    <location>
        <begin position="139"/>
        <end position="164"/>
    </location>
</feature>
<feature type="region of interest" description="Disordered" evidence="1">
    <location>
        <begin position="134"/>
        <end position="164"/>
    </location>
</feature>
<keyword evidence="3" id="KW-1185">Reference proteome</keyword>
<comment type="caution">
    <text evidence="2">The sequence shown here is derived from an EMBL/GenBank/DDBJ whole genome shotgun (WGS) entry which is preliminary data.</text>
</comment>
<organism evidence="2 3">
    <name type="scientific">Euphydryas editha</name>
    <name type="common">Edith's checkerspot</name>
    <dbReference type="NCBI Taxonomy" id="104508"/>
    <lineage>
        <taxon>Eukaryota</taxon>
        <taxon>Metazoa</taxon>
        <taxon>Ecdysozoa</taxon>
        <taxon>Arthropoda</taxon>
        <taxon>Hexapoda</taxon>
        <taxon>Insecta</taxon>
        <taxon>Pterygota</taxon>
        <taxon>Neoptera</taxon>
        <taxon>Endopterygota</taxon>
        <taxon>Lepidoptera</taxon>
        <taxon>Glossata</taxon>
        <taxon>Ditrysia</taxon>
        <taxon>Papilionoidea</taxon>
        <taxon>Nymphalidae</taxon>
        <taxon>Nymphalinae</taxon>
        <taxon>Euphydryas</taxon>
    </lineage>
</organism>
<evidence type="ECO:0000313" key="2">
    <source>
        <dbReference type="EMBL" id="CAH2090006.1"/>
    </source>
</evidence>
<proteinExistence type="predicted"/>
<protein>
    <submittedName>
        <fullName evidence="2">Uncharacterized protein</fullName>
    </submittedName>
</protein>
<accession>A0AAU9TW30</accession>
<reference evidence="2" key="1">
    <citation type="submission" date="2022-03" db="EMBL/GenBank/DDBJ databases">
        <authorList>
            <person name="Tunstrom K."/>
        </authorList>
    </citation>
    <scope>NUCLEOTIDE SEQUENCE</scope>
</reference>